<dbReference type="RefSeq" id="WP_184996239.1">
    <property type="nucleotide sequence ID" value="NZ_BOMK01000081.1"/>
</dbReference>
<proteinExistence type="predicted"/>
<evidence type="ECO:0000256" key="1">
    <source>
        <dbReference type="SAM" id="SignalP"/>
    </source>
</evidence>
<evidence type="ECO:0000259" key="2">
    <source>
        <dbReference type="Pfam" id="PF00144"/>
    </source>
</evidence>
<dbReference type="InterPro" id="IPR050491">
    <property type="entry name" value="AmpC-like"/>
</dbReference>
<dbReference type="Proteomes" id="UP000578112">
    <property type="component" value="Unassembled WGS sequence"/>
</dbReference>
<evidence type="ECO:0000313" key="4">
    <source>
        <dbReference type="Proteomes" id="UP000578112"/>
    </source>
</evidence>
<dbReference type="PANTHER" id="PTHR46825:SF7">
    <property type="entry name" value="D-ALANYL-D-ALANINE CARBOXYPEPTIDASE"/>
    <property type="match status" value="1"/>
</dbReference>
<feature type="domain" description="Beta-lactamase-related" evidence="2">
    <location>
        <begin position="57"/>
        <end position="380"/>
    </location>
</feature>
<dbReference type="PANTHER" id="PTHR46825">
    <property type="entry name" value="D-ALANYL-D-ALANINE-CARBOXYPEPTIDASE/ENDOPEPTIDASE AMPH"/>
    <property type="match status" value="1"/>
</dbReference>
<dbReference type="InterPro" id="IPR012338">
    <property type="entry name" value="Beta-lactam/transpept-like"/>
</dbReference>
<keyword evidence="1" id="KW-0732">Signal</keyword>
<name>A0A7W7I2L5_9ACTN</name>
<gene>
    <name evidence="3" type="ORF">BJ971_005694</name>
</gene>
<sequence length="403" mass="42785">MRRVALSVLTVTVLAAATCWVTPAGAGVRPAGCAATASPRGTAAAIVDIARSTRRELGLSAALVRVTVGGREVVTAAVGESMAGVPATTDMRFRIGAVAIAYLNVVLLQLVDEGTVTLDDPIARWLPSLPHADKVTLRMLGSSTSGYPDYESYPPFVARLYADPFRHWSERELIDLALARPAWYTPGTNWSYSHANFVILGQVLERVTGTDVGRLLRQRVLNPLGLRSTVGADTAYIPGPVLHGYTIERGRFEDSTYWNPSWTTAAGAVLTSDICDLGASARAVGTGRLISARALRTQLDPGTVGLGERTGTCPATICVHQSQDRHFGLGVVVENGWIQQTPSFAGYSAVQTYLPGRDIAIAVATTRGRTTTEVNSAETVADRIATLLTRGRAEGGSPGRTGR</sequence>
<dbReference type="Gene3D" id="3.40.710.10">
    <property type="entry name" value="DD-peptidase/beta-lactamase superfamily"/>
    <property type="match status" value="1"/>
</dbReference>
<dbReference type="InterPro" id="IPR001466">
    <property type="entry name" value="Beta-lactam-related"/>
</dbReference>
<reference evidence="3 4" key="1">
    <citation type="submission" date="2020-08" db="EMBL/GenBank/DDBJ databases">
        <title>Sequencing the genomes of 1000 actinobacteria strains.</title>
        <authorList>
            <person name="Klenk H.-P."/>
        </authorList>
    </citation>
    <scope>NUCLEOTIDE SEQUENCE [LARGE SCALE GENOMIC DNA]</scope>
    <source>
        <strain evidence="3 4">DSM 43149</strain>
    </source>
</reference>
<comment type="caution">
    <text evidence="3">The sequence shown here is derived from an EMBL/GenBank/DDBJ whole genome shotgun (WGS) entry which is preliminary data.</text>
</comment>
<feature type="chain" id="PRO_5030675280" evidence="1">
    <location>
        <begin position="27"/>
        <end position="403"/>
    </location>
</feature>
<organism evidence="3 4">
    <name type="scientific">Actinoplanes digitatis</name>
    <dbReference type="NCBI Taxonomy" id="1868"/>
    <lineage>
        <taxon>Bacteria</taxon>
        <taxon>Bacillati</taxon>
        <taxon>Actinomycetota</taxon>
        <taxon>Actinomycetes</taxon>
        <taxon>Micromonosporales</taxon>
        <taxon>Micromonosporaceae</taxon>
        <taxon>Actinoplanes</taxon>
    </lineage>
</organism>
<evidence type="ECO:0000313" key="3">
    <source>
        <dbReference type="EMBL" id="MBB4765138.1"/>
    </source>
</evidence>
<dbReference type="EMBL" id="JACHNH010000001">
    <property type="protein sequence ID" value="MBB4765138.1"/>
    <property type="molecule type" value="Genomic_DNA"/>
</dbReference>
<dbReference type="AlphaFoldDB" id="A0A7W7I2L5"/>
<accession>A0A7W7I2L5</accession>
<keyword evidence="4" id="KW-1185">Reference proteome</keyword>
<dbReference type="Pfam" id="PF00144">
    <property type="entry name" value="Beta-lactamase"/>
    <property type="match status" value="1"/>
</dbReference>
<protein>
    <submittedName>
        <fullName evidence="3">CubicO group peptidase (Beta-lactamase class C family)</fullName>
    </submittedName>
</protein>
<feature type="signal peptide" evidence="1">
    <location>
        <begin position="1"/>
        <end position="26"/>
    </location>
</feature>
<dbReference type="SUPFAM" id="SSF56601">
    <property type="entry name" value="beta-lactamase/transpeptidase-like"/>
    <property type="match status" value="1"/>
</dbReference>